<keyword evidence="9" id="KW-0472">Membrane</keyword>
<keyword evidence="4 11" id="KW-0762">Sugar transport</keyword>
<evidence type="ECO:0000256" key="4">
    <source>
        <dbReference type="ARBA" id="ARBA00022597"/>
    </source>
</evidence>
<dbReference type="RefSeq" id="WP_184153546.1">
    <property type="nucleotide sequence ID" value="NZ_JACHFM010000004.1"/>
</dbReference>
<dbReference type="CDD" id="cd03215">
    <property type="entry name" value="ABC_Carb_Monos_II"/>
    <property type="match status" value="1"/>
</dbReference>
<evidence type="ECO:0000313" key="12">
    <source>
        <dbReference type="Proteomes" id="UP000549457"/>
    </source>
</evidence>
<accession>A0A840SRU5</accession>
<gene>
    <name evidence="11" type="ORF">HNP73_003798</name>
</gene>
<dbReference type="AlphaFoldDB" id="A0A840SRU5"/>
<reference evidence="11 12" key="1">
    <citation type="submission" date="2020-08" db="EMBL/GenBank/DDBJ databases">
        <title>Genomic Encyclopedia of Type Strains, Phase IV (KMG-IV): sequencing the most valuable type-strain genomes for metagenomic binning, comparative biology and taxonomic classification.</title>
        <authorList>
            <person name="Goeker M."/>
        </authorList>
    </citation>
    <scope>NUCLEOTIDE SEQUENCE [LARGE SCALE GENOMIC DNA]</scope>
    <source>
        <strain evidence="11 12">DSM 101730</strain>
    </source>
</reference>
<evidence type="ECO:0000256" key="5">
    <source>
        <dbReference type="ARBA" id="ARBA00022737"/>
    </source>
</evidence>
<dbReference type="PANTHER" id="PTHR43790:SF4">
    <property type="entry name" value="GUANOSINE IMPORT ATP-BINDING PROTEIN NUPO"/>
    <property type="match status" value="1"/>
</dbReference>
<dbReference type="PROSITE" id="PS50893">
    <property type="entry name" value="ABC_TRANSPORTER_2"/>
    <property type="match status" value="2"/>
</dbReference>
<evidence type="ECO:0000256" key="9">
    <source>
        <dbReference type="ARBA" id="ARBA00023136"/>
    </source>
</evidence>
<dbReference type="InterPro" id="IPR027417">
    <property type="entry name" value="P-loop_NTPase"/>
</dbReference>
<dbReference type="InterPro" id="IPR003439">
    <property type="entry name" value="ABC_transporter-like_ATP-bd"/>
</dbReference>
<evidence type="ECO:0000259" key="10">
    <source>
        <dbReference type="PROSITE" id="PS50893"/>
    </source>
</evidence>
<comment type="subcellular location">
    <subcellularLocation>
        <location evidence="1">Cell membrane</location>
        <topology evidence="1">Peripheral membrane protein</topology>
    </subcellularLocation>
</comment>
<keyword evidence="5" id="KW-0677">Repeat</keyword>
<keyword evidence="6" id="KW-0547">Nucleotide-binding</keyword>
<dbReference type="InterPro" id="IPR050107">
    <property type="entry name" value="ABC_carbohydrate_import_ATPase"/>
</dbReference>
<dbReference type="FunFam" id="3.40.50.300:FF:000127">
    <property type="entry name" value="Ribose import ATP-binding protein RbsA"/>
    <property type="match status" value="1"/>
</dbReference>
<dbReference type="InterPro" id="IPR017871">
    <property type="entry name" value="ABC_transporter-like_CS"/>
</dbReference>
<evidence type="ECO:0000256" key="8">
    <source>
        <dbReference type="ARBA" id="ARBA00022967"/>
    </source>
</evidence>
<name>A0A840SRU5_9RHOB</name>
<keyword evidence="2" id="KW-0813">Transport</keyword>
<evidence type="ECO:0000256" key="3">
    <source>
        <dbReference type="ARBA" id="ARBA00022475"/>
    </source>
</evidence>
<dbReference type="SMART" id="SM00382">
    <property type="entry name" value="AAA"/>
    <property type="match status" value="2"/>
</dbReference>
<evidence type="ECO:0000313" key="11">
    <source>
        <dbReference type="EMBL" id="MBB5223844.1"/>
    </source>
</evidence>
<evidence type="ECO:0000256" key="2">
    <source>
        <dbReference type="ARBA" id="ARBA00022448"/>
    </source>
</evidence>
<organism evidence="11 12">
    <name type="scientific">Amaricoccus macauensis</name>
    <dbReference type="NCBI Taxonomy" id="57001"/>
    <lineage>
        <taxon>Bacteria</taxon>
        <taxon>Pseudomonadati</taxon>
        <taxon>Pseudomonadota</taxon>
        <taxon>Alphaproteobacteria</taxon>
        <taxon>Rhodobacterales</taxon>
        <taxon>Paracoccaceae</taxon>
        <taxon>Amaricoccus</taxon>
    </lineage>
</organism>
<dbReference type="PANTHER" id="PTHR43790">
    <property type="entry name" value="CARBOHYDRATE TRANSPORT ATP-BINDING PROTEIN MG119-RELATED"/>
    <property type="match status" value="1"/>
</dbReference>
<dbReference type="CDD" id="cd03216">
    <property type="entry name" value="ABC_Carb_Monos_I"/>
    <property type="match status" value="1"/>
</dbReference>
<dbReference type="GO" id="GO:0005524">
    <property type="term" value="F:ATP binding"/>
    <property type="evidence" value="ECO:0007669"/>
    <property type="project" value="UniProtKB-KW"/>
</dbReference>
<feature type="domain" description="ABC transporter" evidence="10">
    <location>
        <begin position="259"/>
        <end position="503"/>
    </location>
</feature>
<keyword evidence="12" id="KW-1185">Reference proteome</keyword>
<keyword evidence="3" id="KW-1003">Cell membrane</keyword>
<dbReference type="Proteomes" id="UP000549457">
    <property type="component" value="Unassembled WGS sequence"/>
</dbReference>
<keyword evidence="8" id="KW-1278">Translocase</keyword>
<dbReference type="PROSITE" id="PS00211">
    <property type="entry name" value="ABC_TRANSPORTER_1"/>
    <property type="match status" value="1"/>
</dbReference>
<keyword evidence="7 11" id="KW-0067">ATP-binding</keyword>
<evidence type="ECO:0000256" key="1">
    <source>
        <dbReference type="ARBA" id="ARBA00004202"/>
    </source>
</evidence>
<protein>
    <submittedName>
        <fullName evidence="11">Simple sugar transport system ATP-binding protein</fullName>
    </submittedName>
</protein>
<dbReference type="InterPro" id="IPR003593">
    <property type="entry name" value="AAA+_ATPase"/>
</dbReference>
<comment type="caution">
    <text evidence="11">The sequence shown here is derived from an EMBL/GenBank/DDBJ whole genome shotgun (WGS) entry which is preliminary data.</text>
</comment>
<dbReference type="GO" id="GO:0016887">
    <property type="term" value="F:ATP hydrolysis activity"/>
    <property type="evidence" value="ECO:0007669"/>
    <property type="project" value="InterPro"/>
</dbReference>
<dbReference type="GO" id="GO:0005886">
    <property type="term" value="C:plasma membrane"/>
    <property type="evidence" value="ECO:0007669"/>
    <property type="project" value="UniProtKB-SubCell"/>
</dbReference>
<dbReference type="SUPFAM" id="SSF52540">
    <property type="entry name" value="P-loop containing nucleoside triphosphate hydrolases"/>
    <property type="match status" value="2"/>
</dbReference>
<dbReference type="Pfam" id="PF00005">
    <property type="entry name" value="ABC_tran"/>
    <property type="match status" value="2"/>
</dbReference>
<sequence>MTGPTFLRLDNIHKRFGAVVANAGVTLDVEQGEIHALLGENGAGKSVAMNILAGVLSPSEGRILIRGEPIRLGSPRDAIRHGIGMVHQHFMLVPNLTVAENYILGQGTPARLIRDMGEVHRRIEALSARYGLDVRPDAIVETLTVGQQQRVEILKALYHGVELLILDEPTAVLTPQETERLLVLMRGLVADGKTIVFISHKLDEVMAVSDRISVMRDARVVDTVRAADTTPRELARKMVGRDVLMELPRRPSHEGRVVLAVEGLTCRDEGGLPAVRDVSFEVRAGEIVGVAGVSGNGQTELSLALAGLLPVDAGRVVLDGRDVTGFSPAEMSRLGVANVPEDRHRMGIVLPFTLAENVILQRSGDPAFSRGGLLRRGAITEATAEILRRFRVKPLDPDAVIGSLSGGNQQKLVVGRELARNPGFMLINQLTRGIDIGAMEIVMQEVLKARDAGAAILLVSTELEELFSVADRILVMCGGELIGEVPPERGRIEEIGLMMGGKRLDAIEPAA</sequence>
<evidence type="ECO:0000256" key="6">
    <source>
        <dbReference type="ARBA" id="ARBA00022741"/>
    </source>
</evidence>
<evidence type="ECO:0000256" key="7">
    <source>
        <dbReference type="ARBA" id="ARBA00022840"/>
    </source>
</evidence>
<dbReference type="Gene3D" id="3.40.50.300">
    <property type="entry name" value="P-loop containing nucleotide triphosphate hydrolases"/>
    <property type="match status" value="2"/>
</dbReference>
<dbReference type="EMBL" id="JACHFM010000004">
    <property type="protein sequence ID" value="MBB5223844.1"/>
    <property type="molecule type" value="Genomic_DNA"/>
</dbReference>
<feature type="domain" description="ABC transporter" evidence="10">
    <location>
        <begin position="7"/>
        <end position="242"/>
    </location>
</feature>
<proteinExistence type="predicted"/>